<dbReference type="InterPro" id="IPR001356">
    <property type="entry name" value="HD"/>
</dbReference>
<dbReference type="GO" id="GO:0000978">
    <property type="term" value="F:RNA polymerase II cis-regulatory region sequence-specific DNA binding"/>
    <property type="evidence" value="ECO:0007669"/>
    <property type="project" value="TreeGrafter"/>
</dbReference>
<dbReference type="Pfam" id="PF00046">
    <property type="entry name" value="Homeodomain"/>
    <property type="match status" value="1"/>
</dbReference>
<feature type="region of interest" description="Disordered" evidence="7">
    <location>
        <begin position="110"/>
        <end position="167"/>
    </location>
</feature>
<dbReference type="PROSITE" id="PS00027">
    <property type="entry name" value="HOMEOBOX_1"/>
    <property type="match status" value="1"/>
</dbReference>
<evidence type="ECO:0000256" key="6">
    <source>
        <dbReference type="RuleBase" id="RU000682"/>
    </source>
</evidence>
<comment type="subcellular location">
    <subcellularLocation>
        <location evidence="1 5 6">Nucleus</location>
    </subcellularLocation>
</comment>
<protein>
    <recommendedName>
        <fullName evidence="8">Homeobox domain-containing protein</fullName>
    </recommendedName>
</protein>
<evidence type="ECO:0000256" key="7">
    <source>
        <dbReference type="SAM" id="MobiDB-lite"/>
    </source>
</evidence>
<comment type="caution">
    <text evidence="9">The sequence shown here is derived from an EMBL/GenBank/DDBJ whole genome shotgun (WGS) entry which is preliminary data.</text>
</comment>
<evidence type="ECO:0000259" key="8">
    <source>
        <dbReference type="PROSITE" id="PS50071"/>
    </source>
</evidence>
<dbReference type="InterPro" id="IPR020479">
    <property type="entry name" value="HD_metazoa"/>
</dbReference>
<sequence>MSRSFLVDSLISDKCNSKPVKSEILPPQTIITTPQSNPYSPSYIGSYLFSLSLQQQQHQQMLQRHYQSPQRDQLLDLTTPKPYIPTNLPPIFVPTSTNFYERALILKNSPTSRHEVSQSRSPSASPPIKRNLYAPYDLSDRPMHSQSPKSNSPSPTPTHYDSDSSSKRIRTAFSSTQLLDLEREFSANQYLTRLRRIEIATRLKLSEKQVKIWFQNRRVKYKKDDCPNASSEQQQQLIHAHGSVSSGSCTNCKCSNSQPSLV</sequence>
<dbReference type="CDD" id="cd00086">
    <property type="entry name" value="homeodomain"/>
    <property type="match status" value="1"/>
</dbReference>
<dbReference type="InterPro" id="IPR017970">
    <property type="entry name" value="Homeobox_CS"/>
</dbReference>
<dbReference type="InterPro" id="IPR009057">
    <property type="entry name" value="Homeodomain-like_sf"/>
</dbReference>
<evidence type="ECO:0000256" key="2">
    <source>
        <dbReference type="ARBA" id="ARBA00023125"/>
    </source>
</evidence>
<evidence type="ECO:0000256" key="1">
    <source>
        <dbReference type="ARBA" id="ARBA00004123"/>
    </source>
</evidence>
<proteinExistence type="predicted"/>
<dbReference type="SMART" id="SM00389">
    <property type="entry name" value="HOX"/>
    <property type="match status" value="1"/>
</dbReference>
<evidence type="ECO:0000256" key="3">
    <source>
        <dbReference type="ARBA" id="ARBA00023155"/>
    </source>
</evidence>
<keyword evidence="3 5" id="KW-0371">Homeobox</keyword>
<dbReference type="GO" id="GO:0005634">
    <property type="term" value="C:nucleus"/>
    <property type="evidence" value="ECO:0007669"/>
    <property type="project" value="UniProtKB-SubCell"/>
</dbReference>
<dbReference type="EMBL" id="JADBJN010000001">
    <property type="protein sequence ID" value="KAG5680558.1"/>
    <property type="molecule type" value="Genomic_DNA"/>
</dbReference>
<evidence type="ECO:0000313" key="9">
    <source>
        <dbReference type="EMBL" id="KAG5680558.1"/>
    </source>
</evidence>
<dbReference type="Proteomes" id="UP001107558">
    <property type="component" value="Chromosome 1"/>
</dbReference>
<dbReference type="SUPFAM" id="SSF46689">
    <property type="entry name" value="Homeodomain-like"/>
    <property type="match status" value="1"/>
</dbReference>
<evidence type="ECO:0000256" key="4">
    <source>
        <dbReference type="ARBA" id="ARBA00023242"/>
    </source>
</evidence>
<accession>A0A9J6CG18</accession>
<dbReference type="AlphaFoldDB" id="A0A9J6CG18"/>
<keyword evidence="10" id="KW-1185">Reference proteome</keyword>
<dbReference type="Gene3D" id="1.10.10.60">
    <property type="entry name" value="Homeodomain-like"/>
    <property type="match status" value="1"/>
</dbReference>
<keyword evidence="2 5" id="KW-0238">DNA-binding</keyword>
<dbReference type="PRINTS" id="PR00024">
    <property type="entry name" value="HOMEOBOX"/>
</dbReference>
<name>A0A9J6CG18_POLVA</name>
<dbReference type="PROSITE" id="PS50071">
    <property type="entry name" value="HOMEOBOX_2"/>
    <property type="match status" value="1"/>
</dbReference>
<evidence type="ECO:0000256" key="5">
    <source>
        <dbReference type="PROSITE-ProRule" id="PRU00108"/>
    </source>
</evidence>
<dbReference type="OrthoDB" id="6159439at2759"/>
<feature type="domain" description="Homeobox" evidence="8">
    <location>
        <begin position="164"/>
        <end position="224"/>
    </location>
</feature>
<dbReference type="GO" id="GO:0000981">
    <property type="term" value="F:DNA-binding transcription factor activity, RNA polymerase II-specific"/>
    <property type="evidence" value="ECO:0007669"/>
    <property type="project" value="InterPro"/>
</dbReference>
<gene>
    <name evidence="9" type="ORF">PVAND_010058</name>
</gene>
<feature type="DNA-binding region" description="Homeobox" evidence="5">
    <location>
        <begin position="166"/>
        <end position="225"/>
    </location>
</feature>
<dbReference type="PANTHER" id="PTHR45664">
    <property type="entry name" value="PROTEIN ZERKNUELLT 1-RELATED"/>
    <property type="match status" value="1"/>
</dbReference>
<organism evidence="9 10">
    <name type="scientific">Polypedilum vanderplanki</name>
    <name type="common">Sleeping chironomid midge</name>
    <dbReference type="NCBI Taxonomy" id="319348"/>
    <lineage>
        <taxon>Eukaryota</taxon>
        <taxon>Metazoa</taxon>
        <taxon>Ecdysozoa</taxon>
        <taxon>Arthropoda</taxon>
        <taxon>Hexapoda</taxon>
        <taxon>Insecta</taxon>
        <taxon>Pterygota</taxon>
        <taxon>Neoptera</taxon>
        <taxon>Endopterygota</taxon>
        <taxon>Diptera</taxon>
        <taxon>Nematocera</taxon>
        <taxon>Chironomoidea</taxon>
        <taxon>Chironomidae</taxon>
        <taxon>Chironominae</taxon>
        <taxon>Polypedilum</taxon>
        <taxon>Polypedilum</taxon>
    </lineage>
</organism>
<evidence type="ECO:0000313" key="10">
    <source>
        <dbReference type="Proteomes" id="UP001107558"/>
    </source>
</evidence>
<reference evidence="9" key="1">
    <citation type="submission" date="2021-03" db="EMBL/GenBank/DDBJ databases">
        <title>Chromosome level genome of the anhydrobiotic midge Polypedilum vanderplanki.</title>
        <authorList>
            <person name="Yoshida Y."/>
            <person name="Kikawada T."/>
            <person name="Gusev O."/>
        </authorList>
    </citation>
    <scope>NUCLEOTIDE SEQUENCE</scope>
    <source>
        <strain evidence="9">NIAS01</strain>
        <tissue evidence="9">Whole body or cell culture</tissue>
    </source>
</reference>
<dbReference type="PANTHER" id="PTHR45664:SF20">
    <property type="entry name" value="AGAP001560-PA"/>
    <property type="match status" value="1"/>
</dbReference>
<keyword evidence="4 5" id="KW-0539">Nucleus</keyword>